<feature type="non-terminal residue" evidence="2">
    <location>
        <position position="1"/>
    </location>
</feature>
<evidence type="ECO:0000259" key="1">
    <source>
        <dbReference type="Pfam" id="PF00384"/>
    </source>
</evidence>
<organism evidence="2">
    <name type="scientific">human gut metagenome</name>
    <dbReference type="NCBI Taxonomy" id="408170"/>
    <lineage>
        <taxon>unclassified sequences</taxon>
        <taxon>metagenomes</taxon>
        <taxon>organismal metagenomes</taxon>
    </lineage>
</organism>
<dbReference type="InterPro" id="IPR006656">
    <property type="entry name" value="Mopterin_OxRdtase"/>
</dbReference>
<sequence length="92" mass="10290">HSDVVLPAATWYEKYDLSTTDMHPFIHSFNEAITPPWQARTDFAIYQQLAGMIAQWAPKYLGTQTDVVAAPLTHDTPDAMTMAHGDVSHLPH</sequence>
<dbReference type="EMBL" id="AZMM01001285">
    <property type="protein sequence ID" value="ETJ44719.1"/>
    <property type="molecule type" value="Genomic_DNA"/>
</dbReference>
<dbReference type="SUPFAM" id="SSF53706">
    <property type="entry name" value="Formate dehydrogenase/DMSO reductase, domains 1-3"/>
    <property type="match status" value="1"/>
</dbReference>
<accession>W1YU49</accession>
<gene>
    <name evidence="2" type="ORF">Q604_UNBC01285G0001</name>
</gene>
<dbReference type="Gene3D" id="3.40.50.12440">
    <property type="match status" value="1"/>
</dbReference>
<feature type="non-terminal residue" evidence="2">
    <location>
        <position position="92"/>
    </location>
</feature>
<reference evidence="2" key="1">
    <citation type="submission" date="2013-12" db="EMBL/GenBank/DDBJ databases">
        <title>A Varibaculum cambriense genome reconstructed from a premature infant gut community with otherwise low bacterial novelty that shifts toward anaerobic metabolism during the third week of life.</title>
        <authorList>
            <person name="Brown C.T."/>
            <person name="Sharon I."/>
            <person name="Thomas B.C."/>
            <person name="Castelle C.J."/>
            <person name="Morowitz M.J."/>
            <person name="Banfield J.F."/>
        </authorList>
    </citation>
    <scope>NUCLEOTIDE SEQUENCE</scope>
</reference>
<dbReference type="PANTHER" id="PTHR43105">
    <property type="entry name" value="RESPIRATORY NITRATE REDUCTASE"/>
    <property type="match status" value="1"/>
</dbReference>
<dbReference type="GO" id="GO:0016020">
    <property type="term" value="C:membrane"/>
    <property type="evidence" value="ECO:0007669"/>
    <property type="project" value="TreeGrafter"/>
</dbReference>
<evidence type="ECO:0000313" key="2">
    <source>
        <dbReference type="EMBL" id="ETJ44719.1"/>
    </source>
</evidence>
<comment type="caution">
    <text evidence="2">The sequence shown here is derived from an EMBL/GenBank/DDBJ whole genome shotgun (WGS) entry which is preliminary data.</text>
</comment>
<proteinExistence type="predicted"/>
<protein>
    <submittedName>
        <fullName evidence="2">Nitrate reductase alpha chain</fullName>
    </submittedName>
</protein>
<dbReference type="PANTHER" id="PTHR43105:SF2">
    <property type="entry name" value="RESPIRATORY NITRATE REDUCTASE 2 ALPHA CHAIN"/>
    <property type="match status" value="1"/>
</dbReference>
<feature type="domain" description="Molybdopterin oxidoreductase" evidence="1">
    <location>
        <begin position="2"/>
        <end position="50"/>
    </location>
</feature>
<name>W1YU49_9ZZZZ</name>
<dbReference type="GO" id="GO:0016491">
    <property type="term" value="F:oxidoreductase activity"/>
    <property type="evidence" value="ECO:0007669"/>
    <property type="project" value="InterPro"/>
</dbReference>
<dbReference type="InterPro" id="IPR050123">
    <property type="entry name" value="Prok_molybdopt-oxidoreductase"/>
</dbReference>
<dbReference type="AlphaFoldDB" id="W1YU49"/>
<dbReference type="Pfam" id="PF00384">
    <property type="entry name" value="Molybdopterin"/>
    <property type="match status" value="1"/>
</dbReference>